<dbReference type="EMBL" id="JAIRBT010000012">
    <property type="protein sequence ID" value="MBZ6066711.1"/>
    <property type="molecule type" value="Genomic_DNA"/>
</dbReference>
<dbReference type="InterPro" id="IPR010261">
    <property type="entry name" value="Tir_chaperone"/>
</dbReference>
<dbReference type="AlphaFoldDB" id="A0A0S2SIS1"/>
<keyword evidence="4" id="KW-1185">Reference proteome</keyword>
<proteinExistence type="predicted"/>
<evidence type="ECO:0000313" key="4">
    <source>
        <dbReference type="Proteomes" id="UP000774958"/>
    </source>
</evidence>
<reference evidence="3" key="1">
    <citation type="submission" date="2015-10" db="EMBL/GenBank/DDBJ databases">
        <title>Complete Genome Sequence of Aeromonas schubertii strain WL1483.</title>
        <authorList>
            <person name="Liu L."/>
        </authorList>
    </citation>
    <scope>NUCLEOTIDE SEQUENCE [LARGE SCALE GENOMIC DNA]</scope>
    <source>
        <strain evidence="3">WL1483</strain>
    </source>
</reference>
<accession>A0A0S2SIS1</accession>
<dbReference type="GO" id="GO:0030254">
    <property type="term" value="P:protein secretion by the type III secretion system"/>
    <property type="evidence" value="ECO:0007669"/>
    <property type="project" value="InterPro"/>
</dbReference>
<dbReference type="Gene3D" id="3.30.1460.10">
    <property type="match status" value="1"/>
</dbReference>
<name>A0A0S2SIS1_9GAMM</name>
<dbReference type="SUPFAM" id="SSF69635">
    <property type="entry name" value="Type III secretory system chaperone-like"/>
    <property type="match status" value="1"/>
</dbReference>
<dbReference type="RefSeq" id="WP_060585710.1">
    <property type="nucleotide sequence ID" value="NZ_CP013067.1"/>
</dbReference>
<dbReference type="Proteomes" id="UP000774958">
    <property type="component" value="Unassembled WGS sequence"/>
</dbReference>
<reference evidence="2 4" key="3">
    <citation type="submission" date="2021-09" db="EMBL/GenBank/DDBJ databases">
        <title>Aeromonas schubertii isolated from Asian sea bass.</title>
        <authorList>
            <person name="Pinpimai K."/>
        </authorList>
    </citation>
    <scope>NUCLEOTIDE SEQUENCE [LARGE SCALE GENOMIC DNA]</scope>
    <source>
        <strain evidence="2 4">CHULA2021a</strain>
    </source>
</reference>
<organism evidence="1 3">
    <name type="scientific">Aeromonas schubertii</name>
    <dbReference type="NCBI Taxonomy" id="652"/>
    <lineage>
        <taxon>Bacteria</taxon>
        <taxon>Pseudomonadati</taxon>
        <taxon>Pseudomonadota</taxon>
        <taxon>Gammaproteobacteria</taxon>
        <taxon>Aeromonadales</taxon>
        <taxon>Aeromonadaceae</taxon>
        <taxon>Aeromonas</taxon>
    </lineage>
</organism>
<dbReference type="PATRIC" id="fig|652.5.peg.1922"/>
<keyword evidence="1" id="KW-0808">Transferase</keyword>
<reference evidence="1 3" key="2">
    <citation type="journal article" date="2016" name="Genome Announc.">
        <title>Complete Genome Sequence of the Highly Virulent Aeromonas schubertii Strain WL1483, Isolated from Diseased Snakehead Fish (Channa argus) in China.</title>
        <authorList>
            <person name="Liu L."/>
            <person name="Li N."/>
            <person name="Zhang D."/>
            <person name="Fu X."/>
            <person name="Shi C."/>
            <person name="Lin Q."/>
            <person name="Hao G."/>
        </authorList>
    </citation>
    <scope>NUCLEOTIDE SEQUENCE [LARGE SCALE GENOMIC DNA]</scope>
    <source>
        <strain evidence="1 3">WL1483</strain>
    </source>
</reference>
<gene>
    <name evidence="1" type="primary">exsC</name>
    <name evidence="2" type="ORF">LA374_10890</name>
    <name evidence="1" type="ORF">WL1483_2187</name>
</gene>
<dbReference type="KEGG" id="asr:WL1483_2187"/>
<sequence>MDLTAAINGLLDAFGSRHGLTGLSLNAEGVAALCFDDTLRLSLILMPQWDQLVLQLDIAPLHQVGEGIFRQLATFNRHWYQFDLHFGFDEELNMIQMYRRLTASSLTLETFEARVASLLDHAEFWRSLLEEEESNPLDAPAMAVRV</sequence>
<dbReference type="CDD" id="cd17018">
    <property type="entry name" value="T3SC_IA_ExsC-like"/>
    <property type="match status" value="1"/>
</dbReference>
<evidence type="ECO:0000313" key="1">
    <source>
        <dbReference type="EMBL" id="ALP41606.1"/>
    </source>
</evidence>
<dbReference type="Proteomes" id="UP000058114">
    <property type="component" value="Chromosome"/>
</dbReference>
<dbReference type="Pfam" id="PF05932">
    <property type="entry name" value="CesT"/>
    <property type="match status" value="1"/>
</dbReference>
<dbReference type="EMBL" id="CP013067">
    <property type="protein sequence ID" value="ALP41606.1"/>
    <property type="molecule type" value="Genomic_DNA"/>
</dbReference>
<evidence type="ECO:0000313" key="3">
    <source>
        <dbReference type="Proteomes" id="UP000058114"/>
    </source>
</evidence>
<evidence type="ECO:0000313" key="2">
    <source>
        <dbReference type="EMBL" id="MBZ6066711.1"/>
    </source>
</evidence>
<dbReference type="GO" id="GO:0016740">
    <property type="term" value="F:transferase activity"/>
    <property type="evidence" value="ECO:0007669"/>
    <property type="project" value="UniProtKB-KW"/>
</dbReference>
<protein>
    <submittedName>
        <fullName evidence="1">Glycosyl transferase</fullName>
    </submittedName>
    <submittedName>
        <fullName evidence="2">Type III secretion system chaperone</fullName>
    </submittedName>
</protein>